<evidence type="ECO:0000313" key="8">
    <source>
        <dbReference type="EMBL" id="RDB81747.1"/>
    </source>
</evidence>
<dbReference type="Proteomes" id="UP000253915">
    <property type="component" value="Unassembled WGS sequence"/>
</dbReference>
<dbReference type="OMA" id="ITIMAPG"/>
<organism evidence="8 10">
    <name type="scientific">Eggerthella lenta</name>
    <name type="common">Eubacterium lentum</name>
    <dbReference type="NCBI Taxonomy" id="84112"/>
    <lineage>
        <taxon>Bacteria</taxon>
        <taxon>Bacillati</taxon>
        <taxon>Actinomycetota</taxon>
        <taxon>Coriobacteriia</taxon>
        <taxon>Eggerthellales</taxon>
        <taxon>Eggerthellaceae</taxon>
        <taxon>Eggerthella</taxon>
    </lineage>
</organism>
<feature type="transmembrane region" description="Helical" evidence="6">
    <location>
        <begin position="21"/>
        <end position="40"/>
    </location>
</feature>
<protein>
    <submittedName>
        <fullName evidence="8">Energy-coupling factor transporter transmembrane protein EcfT</fullName>
    </submittedName>
</protein>
<keyword evidence="4 6" id="KW-1133">Transmembrane helix</keyword>
<feature type="transmembrane region" description="Helical" evidence="6">
    <location>
        <begin position="222"/>
        <end position="243"/>
    </location>
</feature>
<evidence type="ECO:0000256" key="1">
    <source>
        <dbReference type="ARBA" id="ARBA00004141"/>
    </source>
</evidence>
<dbReference type="GO" id="GO:0005886">
    <property type="term" value="C:plasma membrane"/>
    <property type="evidence" value="ECO:0007669"/>
    <property type="project" value="UniProtKB-ARBA"/>
</dbReference>
<evidence type="ECO:0000313" key="10">
    <source>
        <dbReference type="Proteomes" id="UP000253857"/>
    </source>
</evidence>
<dbReference type="Proteomes" id="UP000253857">
    <property type="component" value="Unassembled WGS sequence"/>
</dbReference>
<comment type="subcellular location">
    <subcellularLocation>
        <location evidence="1">Membrane</location>
        <topology evidence="1">Multi-pass membrane protein</topology>
    </subcellularLocation>
</comment>
<feature type="transmembrane region" description="Helical" evidence="6">
    <location>
        <begin position="52"/>
        <end position="77"/>
    </location>
</feature>
<keyword evidence="3 6" id="KW-0812">Transmembrane</keyword>
<dbReference type="Pfam" id="PF02361">
    <property type="entry name" value="CbiQ"/>
    <property type="match status" value="1"/>
</dbReference>
<evidence type="ECO:0000256" key="5">
    <source>
        <dbReference type="ARBA" id="ARBA00023136"/>
    </source>
</evidence>
<sequence length="245" mass="25509">MELLQTGAVERTVRLDPRTKLVLLVSVSTALLVGGSGPVMDAARVLMLLAPFALLAVSGRIGAAAGLLVAYAASWSLTALAVPLVEGPLNFAIVASCMIASRFLPTIATAYFVFATTTVSEFMAAAERVHAPQWLVIPLSVLFRFFPTLGEEARAVGSAMRMRNLRLGKAGPVSLVEYRLVPLISCAVQIGEDLSAASLTRGLGAPVRRTNICDIGFGAADVVVWAACAVSVGLLVASSLGWIGA</sequence>
<evidence type="ECO:0000256" key="6">
    <source>
        <dbReference type="SAM" id="Phobius"/>
    </source>
</evidence>
<reference evidence="7 12" key="2">
    <citation type="submission" date="2019-11" db="EMBL/GenBank/DDBJ databases">
        <title>Whole genome shotgun sequencing (WGS) data from Adlercreutzia equolifaciens ResAG-91, Eggerthella lenta MRI-F36, MRI-F37, MRI-F40, ResAG-49, ResAG-88, ResAG-121, ResAG-145, and Gordonibacter sp. ResAG-5, ResAG-26, ResAG-43, ResAG-50, ResAG-59.</title>
        <authorList>
            <person name="Stoll D.A."/>
            <person name="Danylec N."/>
            <person name="Franz C.M.A.P."/>
            <person name="Huch M."/>
        </authorList>
    </citation>
    <scope>NUCLEOTIDE SEQUENCE [LARGE SCALE GENOMIC DNA]</scope>
    <source>
        <strain evidence="7 12">ResAG-88</strain>
    </source>
</reference>
<evidence type="ECO:0000256" key="3">
    <source>
        <dbReference type="ARBA" id="ARBA00022692"/>
    </source>
</evidence>
<dbReference type="AlphaFoldDB" id="A0A369MZR1"/>
<dbReference type="PANTHER" id="PTHR34857:SF2">
    <property type="entry name" value="SLL0384 PROTEIN"/>
    <property type="match status" value="1"/>
</dbReference>
<dbReference type="PANTHER" id="PTHR34857">
    <property type="entry name" value="SLL0384 PROTEIN"/>
    <property type="match status" value="1"/>
</dbReference>
<evidence type="ECO:0000313" key="9">
    <source>
        <dbReference type="EMBL" id="RDC37137.1"/>
    </source>
</evidence>
<gene>
    <name evidence="9" type="ORF">C1853_10555</name>
    <name evidence="8" type="ORF">C1871_14270</name>
    <name evidence="7" type="ORF">GO726_14000</name>
</gene>
<feature type="transmembrane region" description="Helical" evidence="6">
    <location>
        <begin position="89"/>
        <end position="114"/>
    </location>
</feature>
<evidence type="ECO:0000256" key="4">
    <source>
        <dbReference type="ARBA" id="ARBA00022989"/>
    </source>
</evidence>
<dbReference type="InterPro" id="IPR003339">
    <property type="entry name" value="ABC/ECF_trnsptr_transmembrane"/>
</dbReference>
<name>A0A369MZR1_EGGLN</name>
<keyword evidence="2" id="KW-1003">Cell membrane</keyword>
<proteinExistence type="predicted"/>
<dbReference type="EMBL" id="PPUQ01000014">
    <property type="protein sequence ID" value="RDC37137.1"/>
    <property type="molecule type" value="Genomic_DNA"/>
</dbReference>
<dbReference type="EMBL" id="WPOM01000046">
    <property type="protein sequence ID" value="MVN34264.1"/>
    <property type="molecule type" value="Genomic_DNA"/>
</dbReference>
<dbReference type="EMBL" id="PPTY01000041">
    <property type="protein sequence ID" value="RDB81747.1"/>
    <property type="molecule type" value="Genomic_DNA"/>
</dbReference>
<keyword evidence="5 6" id="KW-0472">Membrane</keyword>
<evidence type="ECO:0000256" key="2">
    <source>
        <dbReference type="ARBA" id="ARBA00022475"/>
    </source>
</evidence>
<dbReference type="CDD" id="cd16914">
    <property type="entry name" value="EcfT"/>
    <property type="match status" value="1"/>
</dbReference>
<dbReference type="RefSeq" id="WP_015761090.1">
    <property type="nucleotide sequence ID" value="NZ_CACRTT010000023.1"/>
</dbReference>
<evidence type="ECO:0000313" key="12">
    <source>
        <dbReference type="Proteomes" id="UP000436429"/>
    </source>
</evidence>
<dbReference type="GeneID" id="69510219"/>
<dbReference type="Proteomes" id="UP000436429">
    <property type="component" value="Unassembled WGS sequence"/>
</dbReference>
<reference evidence="10 11" key="1">
    <citation type="journal article" date="2018" name="Elife">
        <title>Discovery and characterization of a prevalent human gut bacterial enzyme sufficient for the inactivation of a family of plant toxins.</title>
        <authorList>
            <person name="Koppel N."/>
            <person name="Bisanz J.E."/>
            <person name="Pandelia M.E."/>
            <person name="Turnbaugh P.J."/>
            <person name="Balskus E.P."/>
        </authorList>
    </citation>
    <scope>NUCLEOTIDE SEQUENCE [LARGE SCALE GENOMIC DNA]</scope>
    <source>
        <strain evidence="9 11">16A</strain>
        <strain evidence="8 10">FAA1-1-60AUCSF</strain>
    </source>
</reference>
<accession>A0A369MZR1</accession>
<evidence type="ECO:0000313" key="11">
    <source>
        <dbReference type="Proteomes" id="UP000253915"/>
    </source>
</evidence>
<dbReference type="InterPro" id="IPR051611">
    <property type="entry name" value="ECF_transporter_component"/>
</dbReference>
<evidence type="ECO:0000313" key="7">
    <source>
        <dbReference type="EMBL" id="MVN34264.1"/>
    </source>
</evidence>
<comment type="caution">
    <text evidence="8">The sequence shown here is derived from an EMBL/GenBank/DDBJ whole genome shotgun (WGS) entry which is preliminary data.</text>
</comment>